<evidence type="ECO:0000256" key="1">
    <source>
        <dbReference type="ARBA" id="ARBA00007662"/>
    </source>
</evidence>
<dbReference type="InterPro" id="IPR036612">
    <property type="entry name" value="KH_dom_type_1_sf"/>
</dbReference>
<dbReference type="GO" id="GO:0003723">
    <property type="term" value="F:RNA binding"/>
    <property type="evidence" value="ECO:0007669"/>
    <property type="project" value="UniProtKB-UniRule"/>
</dbReference>
<dbReference type="InterPro" id="IPR004087">
    <property type="entry name" value="KH_dom"/>
</dbReference>
<dbReference type="InterPro" id="IPR001660">
    <property type="entry name" value="SAM"/>
</dbReference>
<dbReference type="SUPFAM" id="SSF47769">
    <property type="entry name" value="SAM/Pointed domain"/>
    <property type="match status" value="1"/>
</dbReference>
<keyword evidence="3" id="KW-0694">RNA-binding</keyword>
<dbReference type="SUPFAM" id="SSF54791">
    <property type="entry name" value="Eukaryotic type KH-domain (KH-domain type I)"/>
    <property type="match status" value="2"/>
</dbReference>
<comment type="similarity">
    <text evidence="1">Belongs to the BicC family.</text>
</comment>
<evidence type="ECO:0000313" key="6">
    <source>
        <dbReference type="EnsemblMetazoa" id="CLYHEMP022054.2"/>
    </source>
</evidence>
<reference evidence="6" key="1">
    <citation type="submission" date="2021-01" db="UniProtKB">
        <authorList>
            <consortium name="EnsemblMetazoa"/>
        </authorList>
    </citation>
    <scope>IDENTIFICATION</scope>
</reference>
<dbReference type="Gene3D" id="1.10.150.50">
    <property type="entry name" value="Transcription Factor, Ets-1"/>
    <property type="match status" value="1"/>
</dbReference>
<evidence type="ECO:0000259" key="5">
    <source>
        <dbReference type="PROSITE" id="PS50105"/>
    </source>
</evidence>
<dbReference type="PANTHER" id="PTHR10627:SF69">
    <property type="entry name" value="PROTEIN BICAUDAL C"/>
    <property type="match status" value="1"/>
</dbReference>
<feature type="compositionally biased region" description="Polar residues" evidence="4">
    <location>
        <begin position="664"/>
        <end position="679"/>
    </location>
</feature>
<keyword evidence="2" id="KW-0677">Repeat</keyword>
<evidence type="ECO:0000256" key="2">
    <source>
        <dbReference type="ARBA" id="ARBA00022737"/>
    </source>
</evidence>
<feature type="compositionally biased region" description="Low complexity" evidence="4">
    <location>
        <begin position="680"/>
        <end position="697"/>
    </location>
</feature>
<evidence type="ECO:0000256" key="4">
    <source>
        <dbReference type="SAM" id="MobiDB-lite"/>
    </source>
</evidence>
<organism evidence="6 7">
    <name type="scientific">Clytia hemisphaerica</name>
    <dbReference type="NCBI Taxonomy" id="252671"/>
    <lineage>
        <taxon>Eukaryota</taxon>
        <taxon>Metazoa</taxon>
        <taxon>Cnidaria</taxon>
        <taxon>Hydrozoa</taxon>
        <taxon>Hydroidolina</taxon>
        <taxon>Leptothecata</taxon>
        <taxon>Obeliida</taxon>
        <taxon>Clytiidae</taxon>
        <taxon>Clytia</taxon>
    </lineage>
</organism>
<dbReference type="AlphaFoldDB" id="A0A7M5XFE3"/>
<feature type="region of interest" description="Disordered" evidence="4">
    <location>
        <begin position="489"/>
        <end position="511"/>
    </location>
</feature>
<name>A0A7M5XFE3_9CNID</name>
<feature type="compositionally biased region" description="Low complexity" evidence="4">
    <location>
        <begin position="440"/>
        <end position="458"/>
    </location>
</feature>
<feature type="domain" description="SAM" evidence="5">
    <location>
        <begin position="772"/>
        <end position="835"/>
    </location>
</feature>
<evidence type="ECO:0000313" key="7">
    <source>
        <dbReference type="Proteomes" id="UP000594262"/>
    </source>
</evidence>
<dbReference type="GO" id="GO:0005737">
    <property type="term" value="C:cytoplasm"/>
    <property type="evidence" value="ECO:0007669"/>
    <property type="project" value="TreeGrafter"/>
</dbReference>
<dbReference type="InterPro" id="IPR054727">
    <property type="entry name" value="BICC1_KH"/>
</dbReference>
<dbReference type="EnsemblMetazoa" id="CLYHEMT022054.2">
    <property type="protein sequence ID" value="CLYHEMP022054.2"/>
    <property type="gene ID" value="CLYHEMG022054"/>
</dbReference>
<sequence length="880" mass="96763">MMDYRHSSDTWSSVDPISPISHYDGSSYYGDVSSPTNEYPSPNWPSYYGDGHYSCYPYIKVTGLPEDRQSAKQMVLSIMDSKSTRVTLKMDVSFADHSHIIGKGGNTIKKVMKDTQCHIHFPDSNRTSSEKSNQVSIAGPPFCVESARRQIRELLPIVLKFEIPQAVTIPDSSSPVIHSISHQLSVNISFQQQLRSYSYVGCVKGLHSDPFHVRDAVLKVLEHLTGTVPVTVPVTTQVEIDAKHHPYVLGPNGANIRKIQQATGASIRFPDPNDPNIRKSTVTITGTIESAVTAKVYLLQYLPLILMFDVRDGESDHLLEQNTLNQLMANYDVQITVKPKPRQYCKSIIVKGHEKNALNIYKTRMHLIGEDPNNMPHLLTPLATLVLPSQAANTQMPMYNGMHQQHPHQPIAQHPNIGAVTIDTSSSTSTITQQTNTQLISPPLQSSSPQEQQSQSPPNRYTSMSPVGQKIVGIEMKIKRMSLDASASGKLLSDTGSSESLSARDGGLSGSKSAESLLDALRQKKQETITTTKEIESLALSGSWNRQSANRPSMRRKSSLAVDAGLNRSQDDLEGSSNLSLTSNHLINNVGMQSNPKFNVDDYEARKMKAKNAMQSQVKLGKVRTPTDAWSGYGFSNSMPESAIKELWNNRERRANKSPLAMTGHSNVNHPKTMASPTTSLDSSVSSSGSSSNSAHHGGMGGHQSPPIAKPIRRPGPPPGLADSRNAMDNIMMMNSSGSDYTSMLSPPDSSANQMASNNTQNTLSNTSNPYANITEINELFTLLGLEQYITAFEKEEVDLQTFMSLTDEELKELNVTKFGARKKMTNAIKDLQYAQNQNSWNHHNNNGLPSTSLPSSLSNGLYKQQPIHAFDVAAHSLRW</sequence>
<dbReference type="Proteomes" id="UP000594262">
    <property type="component" value="Unplaced"/>
</dbReference>
<dbReference type="Pfam" id="PF00013">
    <property type="entry name" value="KH_1"/>
    <property type="match status" value="2"/>
</dbReference>
<dbReference type="GeneID" id="136812842"/>
<dbReference type="PANTHER" id="PTHR10627">
    <property type="entry name" value="SCP160"/>
    <property type="match status" value="1"/>
</dbReference>
<dbReference type="PROSITE" id="PS50084">
    <property type="entry name" value="KH_TYPE_1"/>
    <property type="match status" value="2"/>
</dbReference>
<protein>
    <recommendedName>
        <fullName evidence="5">SAM domain-containing protein</fullName>
    </recommendedName>
</protein>
<dbReference type="Gene3D" id="3.30.310.270">
    <property type="match status" value="1"/>
</dbReference>
<dbReference type="Pfam" id="PF22985">
    <property type="entry name" value="KH_BICC1"/>
    <property type="match status" value="2"/>
</dbReference>
<dbReference type="Gene3D" id="3.30.1370.10">
    <property type="entry name" value="K Homology domain, type 1"/>
    <property type="match status" value="1"/>
</dbReference>
<dbReference type="InterPro" id="IPR013761">
    <property type="entry name" value="SAM/pointed_sf"/>
</dbReference>
<feature type="region of interest" description="Disordered" evidence="4">
    <location>
        <begin position="440"/>
        <end position="466"/>
    </location>
</feature>
<accession>A0A7M5XFE3</accession>
<dbReference type="RefSeq" id="XP_066925468.1">
    <property type="nucleotide sequence ID" value="XM_067069367.1"/>
</dbReference>
<dbReference type="CDD" id="cd22421">
    <property type="entry name" value="KH-I_BICC1_rpt2"/>
    <property type="match status" value="1"/>
</dbReference>
<keyword evidence="7" id="KW-1185">Reference proteome</keyword>
<dbReference type="OrthoDB" id="271862at2759"/>
<feature type="compositionally biased region" description="Polar residues" evidence="4">
    <location>
        <begin position="733"/>
        <end position="756"/>
    </location>
</feature>
<dbReference type="InterPro" id="IPR047554">
    <property type="entry name" value="BICC1_KH-I_rpt2"/>
</dbReference>
<dbReference type="Pfam" id="PF00536">
    <property type="entry name" value="SAM_1"/>
    <property type="match status" value="1"/>
</dbReference>
<feature type="region of interest" description="Disordered" evidence="4">
    <location>
        <begin position="659"/>
        <end position="764"/>
    </location>
</feature>
<dbReference type="SMART" id="SM00454">
    <property type="entry name" value="SAM"/>
    <property type="match status" value="1"/>
</dbReference>
<proteinExistence type="inferred from homology"/>
<evidence type="ECO:0000256" key="3">
    <source>
        <dbReference type="PROSITE-ProRule" id="PRU00117"/>
    </source>
</evidence>
<dbReference type="SMART" id="SM00322">
    <property type="entry name" value="KH"/>
    <property type="match status" value="2"/>
</dbReference>
<dbReference type="PROSITE" id="PS50105">
    <property type="entry name" value="SAM_DOMAIN"/>
    <property type="match status" value="1"/>
</dbReference>
<dbReference type="InterPro" id="IPR004088">
    <property type="entry name" value="KH_dom_type_1"/>
</dbReference>